<reference evidence="1" key="1">
    <citation type="journal article" date="2014" name="PLoS ONE">
        <title>Transcriptome-Based Identification of ABC Transporters in the Western Tarnished Plant Bug Lygus hesperus.</title>
        <authorList>
            <person name="Hull J.J."/>
            <person name="Chaney K."/>
            <person name="Geib S.M."/>
            <person name="Fabrick J.A."/>
            <person name="Brent C.S."/>
            <person name="Walsh D."/>
            <person name="Lavine L.C."/>
        </authorList>
    </citation>
    <scope>NUCLEOTIDE SEQUENCE</scope>
</reference>
<sequence length="169" mass="19599">MSIHKDGLLHWMQPLDNNEHWWIFFQSASSKSWVRYVFGESFERSVIRENKTCKDNHSFGTSQFDDFKLLELLSDCDKVTLGEVGHRSAWGERRLVDEVPHAVLQLDFGLSEYTILLQVRSQLFCSSLEERIEVRFEPQSCTRQCARVLGLSRLSTLNSSLHISIFLSS</sequence>
<keyword evidence="1" id="KW-0347">Helicase</keyword>
<protein>
    <submittedName>
        <fullName evidence="1">ATP-dependent RNA helicase MAK5</fullName>
    </submittedName>
</protein>
<name>A0A0A9X3M0_LYGHE</name>
<gene>
    <name evidence="1" type="primary">MAK5_1</name>
    <name evidence="1" type="ORF">CM83_47318</name>
</gene>
<keyword evidence="1" id="KW-0067">ATP-binding</keyword>
<dbReference type="EMBL" id="GBHO01029353">
    <property type="protein sequence ID" value="JAG14251.1"/>
    <property type="molecule type" value="Transcribed_RNA"/>
</dbReference>
<evidence type="ECO:0000313" key="1">
    <source>
        <dbReference type="EMBL" id="JAG14251.1"/>
    </source>
</evidence>
<dbReference type="AlphaFoldDB" id="A0A0A9X3M0"/>
<accession>A0A0A9X3M0</accession>
<keyword evidence="1" id="KW-0378">Hydrolase</keyword>
<dbReference type="GO" id="GO:0004386">
    <property type="term" value="F:helicase activity"/>
    <property type="evidence" value="ECO:0007669"/>
    <property type="project" value="UniProtKB-KW"/>
</dbReference>
<keyword evidence="1" id="KW-0547">Nucleotide-binding</keyword>
<reference evidence="1" key="2">
    <citation type="submission" date="2014-07" db="EMBL/GenBank/DDBJ databases">
        <authorList>
            <person name="Hull J."/>
        </authorList>
    </citation>
    <scope>NUCLEOTIDE SEQUENCE</scope>
</reference>
<proteinExistence type="predicted"/>
<organism evidence="1">
    <name type="scientific">Lygus hesperus</name>
    <name type="common">Western plant bug</name>
    <dbReference type="NCBI Taxonomy" id="30085"/>
    <lineage>
        <taxon>Eukaryota</taxon>
        <taxon>Metazoa</taxon>
        <taxon>Ecdysozoa</taxon>
        <taxon>Arthropoda</taxon>
        <taxon>Hexapoda</taxon>
        <taxon>Insecta</taxon>
        <taxon>Pterygota</taxon>
        <taxon>Neoptera</taxon>
        <taxon>Paraneoptera</taxon>
        <taxon>Hemiptera</taxon>
        <taxon>Heteroptera</taxon>
        <taxon>Panheteroptera</taxon>
        <taxon>Cimicomorpha</taxon>
        <taxon>Miridae</taxon>
        <taxon>Mirini</taxon>
        <taxon>Lygus</taxon>
    </lineage>
</organism>